<dbReference type="Proteomes" id="UP000290900">
    <property type="component" value="Unassembled WGS sequence"/>
</dbReference>
<organism evidence="3 4">
    <name type="scientific">Brettanomyces naardenensis</name>
    <name type="common">Yeast</name>
    <dbReference type="NCBI Taxonomy" id="13370"/>
    <lineage>
        <taxon>Eukaryota</taxon>
        <taxon>Fungi</taxon>
        <taxon>Dikarya</taxon>
        <taxon>Ascomycota</taxon>
        <taxon>Saccharomycotina</taxon>
        <taxon>Pichiomycetes</taxon>
        <taxon>Pichiales</taxon>
        <taxon>Pichiaceae</taxon>
        <taxon>Brettanomyces</taxon>
    </lineage>
</organism>
<dbReference type="PANTHER" id="PTHR28229:SF1">
    <property type="entry name" value="TRANSLOCATION PROTEIN SEC66"/>
    <property type="match status" value="1"/>
</dbReference>
<dbReference type="InterPro" id="IPR018624">
    <property type="entry name" value="Sec66"/>
</dbReference>
<keyword evidence="2" id="KW-1133">Transmembrane helix</keyword>
<evidence type="ECO:0000256" key="2">
    <source>
        <dbReference type="SAM" id="Phobius"/>
    </source>
</evidence>
<dbReference type="InParanoid" id="A0A448YSR3"/>
<dbReference type="AlphaFoldDB" id="A0A448YSR3"/>
<dbReference type="GO" id="GO:0031207">
    <property type="term" value="C:Sec62/Sec63 complex"/>
    <property type="evidence" value="ECO:0007669"/>
    <property type="project" value="InterPro"/>
</dbReference>
<protein>
    <submittedName>
        <fullName evidence="3">DEKNAAC105193</fullName>
    </submittedName>
</protein>
<feature type="region of interest" description="Disordered" evidence="1">
    <location>
        <begin position="1"/>
        <end position="56"/>
    </location>
</feature>
<feature type="transmembrane region" description="Helical" evidence="2">
    <location>
        <begin position="60"/>
        <end position="83"/>
    </location>
</feature>
<dbReference type="OrthoDB" id="73168at2759"/>
<dbReference type="EMBL" id="CAACVR010000067">
    <property type="protein sequence ID" value="VEU23943.1"/>
    <property type="molecule type" value="Genomic_DNA"/>
</dbReference>
<dbReference type="Pfam" id="PF09802">
    <property type="entry name" value="Sec66"/>
    <property type="match status" value="1"/>
</dbReference>
<dbReference type="STRING" id="13370.A0A448YSR3"/>
<sequence>MSEESSSFESPSFESSSFESAFTSSEGSDSGSSATSTTSTSSTTSTAEPFDSTTSTSSNISVYTPIAYISVLFITFVVFSILYRRRKLNKLRSMKPVFHENKAKEMYLQLRDQTDPKVNDKVLKAALIRRGSEAIRRMFKLKECESYMNILYMKGYIGDEDHERFKIEKKLQDLELSELAAEAESYKKGWAQTFFPVCQEATMNEALRRRLKSVEERRKMRSLQWVSE</sequence>
<keyword evidence="2" id="KW-0812">Transmembrane</keyword>
<dbReference type="PANTHER" id="PTHR28229">
    <property type="entry name" value="TRANSLOCATION PROTEIN SEC66"/>
    <property type="match status" value="1"/>
</dbReference>
<feature type="compositionally biased region" description="Low complexity" evidence="1">
    <location>
        <begin position="1"/>
        <end position="48"/>
    </location>
</feature>
<reference evidence="3 4" key="1">
    <citation type="submission" date="2018-12" db="EMBL/GenBank/DDBJ databases">
        <authorList>
            <person name="Tiukova I."/>
            <person name="Dainat J."/>
        </authorList>
    </citation>
    <scope>NUCLEOTIDE SEQUENCE [LARGE SCALE GENOMIC DNA]</scope>
</reference>
<name>A0A448YSR3_BRENA</name>
<gene>
    <name evidence="3" type="ORF">BRENAR_LOCUS4672</name>
</gene>
<keyword evidence="4" id="KW-1185">Reference proteome</keyword>
<evidence type="ECO:0000313" key="4">
    <source>
        <dbReference type="Proteomes" id="UP000290900"/>
    </source>
</evidence>
<dbReference type="GO" id="GO:0031204">
    <property type="term" value="P:post-translational protein targeting to membrane, translocation"/>
    <property type="evidence" value="ECO:0007669"/>
    <property type="project" value="InterPro"/>
</dbReference>
<evidence type="ECO:0000313" key="3">
    <source>
        <dbReference type="EMBL" id="VEU23943.1"/>
    </source>
</evidence>
<keyword evidence="2" id="KW-0472">Membrane</keyword>
<proteinExistence type="predicted"/>
<dbReference type="FunCoup" id="A0A448YSR3">
    <property type="interactions" value="53"/>
</dbReference>
<evidence type="ECO:0000256" key="1">
    <source>
        <dbReference type="SAM" id="MobiDB-lite"/>
    </source>
</evidence>
<accession>A0A448YSR3</accession>